<dbReference type="PANTHER" id="PTHR33480">
    <property type="entry name" value="SET DOMAIN-CONTAINING PROTEIN-RELATED"/>
    <property type="match status" value="1"/>
</dbReference>
<keyword evidence="2" id="KW-1185">Reference proteome</keyword>
<dbReference type="EMBL" id="JAOPHQ010002277">
    <property type="protein sequence ID" value="KAK0147939.1"/>
    <property type="molecule type" value="Genomic_DNA"/>
</dbReference>
<dbReference type="Proteomes" id="UP001174136">
    <property type="component" value="Unassembled WGS sequence"/>
</dbReference>
<reference evidence="1" key="1">
    <citation type="journal article" date="2023" name="Front. Mar. Sci.">
        <title>A new Merluccius polli reference genome to investigate the effects of global change in West African waters.</title>
        <authorList>
            <person name="Mateo J.L."/>
            <person name="Blanco-Fernandez C."/>
            <person name="Garcia-Vazquez E."/>
            <person name="Machado-Schiaffino G."/>
        </authorList>
    </citation>
    <scope>NUCLEOTIDE SEQUENCE</scope>
    <source>
        <strain evidence="1">C29</strain>
        <tissue evidence="1">Fin</tissue>
    </source>
</reference>
<dbReference type="AlphaFoldDB" id="A0AA47MXK4"/>
<gene>
    <name evidence="1" type="ORF">N1851_012399</name>
</gene>
<accession>A0AA47MXK4</accession>
<evidence type="ECO:0000313" key="2">
    <source>
        <dbReference type="Proteomes" id="UP001174136"/>
    </source>
</evidence>
<protein>
    <submittedName>
        <fullName evidence="1">Uncharacterized protein</fullName>
    </submittedName>
</protein>
<proteinExistence type="predicted"/>
<comment type="caution">
    <text evidence="1">The sequence shown here is derived from an EMBL/GenBank/DDBJ whole genome shotgun (WGS) entry which is preliminary data.</text>
</comment>
<dbReference type="PANTHER" id="PTHR33480:SF5">
    <property type="entry name" value="SI:DKEY-51D8.9"/>
    <property type="match status" value="1"/>
</dbReference>
<name>A0AA47MXK4_MERPO</name>
<evidence type="ECO:0000313" key="1">
    <source>
        <dbReference type="EMBL" id="KAK0147939.1"/>
    </source>
</evidence>
<sequence length="366" mass="42093">MAGKFIHCMYCQGMFICKELWRHVRRCPCKPEDLDEEPGRTKVLGLAAAQGSASCQQISSGVWKLLGVMKQDEVALIVRNDLLIIQFAQSLYNKHGQDPTKYDYIRQKLREVGRLLLCLRTEFSIHNMEEAVKPANFQRVVQAVKKVSGFDEEKHSFLTPSLALKLGHSLHKISDIIHCRALMAEDEDRIRSTDIFKKLYTSKWSELVSHGALNTLSDAKYNKPSTLPFTEDVQILHRYLDKSAEEAFCNSKEVATSQNYAQLAKVTLAQIIVFNRRRAGEVSMRLKSFLERDTQSFMKMLPWGCQRLNRGSATTSAVSKSWEKGAERMQFCSHRAWWMLYHYLQVTELNLVFVQQTSSFLQDPKQ</sequence>
<organism evidence="1 2">
    <name type="scientific">Merluccius polli</name>
    <name type="common">Benguela hake</name>
    <name type="synonym">Merluccius cadenati</name>
    <dbReference type="NCBI Taxonomy" id="89951"/>
    <lineage>
        <taxon>Eukaryota</taxon>
        <taxon>Metazoa</taxon>
        <taxon>Chordata</taxon>
        <taxon>Craniata</taxon>
        <taxon>Vertebrata</taxon>
        <taxon>Euteleostomi</taxon>
        <taxon>Actinopterygii</taxon>
        <taxon>Neopterygii</taxon>
        <taxon>Teleostei</taxon>
        <taxon>Neoteleostei</taxon>
        <taxon>Acanthomorphata</taxon>
        <taxon>Zeiogadaria</taxon>
        <taxon>Gadariae</taxon>
        <taxon>Gadiformes</taxon>
        <taxon>Gadoidei</taxon>
        <taxon>Merlucciidae</taxon>
        <taxon>Merluccius</taxon>
    </lineage>
</organism>